<dbReference type="OrthoDB" id="3255134at2"/>
<evidence type="ECO:0000313" key="1">
    <source>
        <dbReference type="EMBL" id="ONF69643.1"/>
    </source>
</evidence>
<dbReference type="Proteomes" id="UP000076660">
    <property type="component" value="Unassembled WGS sequence"/>
</dbReference>
<dbReference type="AlphaFoldDB" id="A0A1W2LVD6"/>
<name>A0A1W2LVD6_9PSEU</name>
<sequence length="197" mass="22013">MSSGGRPLILAFGDESFKESDVDGFYVLAAAVFDPAVHDEARIVMSELRGRRRIPKLHWNEMDPAERAAAVKTLADLDGFHLVAIGSPVPRRRQERARAGCLRRLTLELSAFDVEMLVLESRTATLNARDVETVRGARFDLPKGTQFRVVHEKGKDEPLLWAADIVAGAIRATKDGQPGYRRLIEDLVYEIDVETRC</sequence>
<protein>
    <recommendedName>
        <fullName evidence="3">DUF3800 domain-containing protein</fullName>
    </recommendedName>
</protein>
<organism evidence="1 2">
    <name type="scientific">Amycolatopsis keratiniphila subsp. keratiniphila</name>
    <dbReference type="NCBI Taxonomy" id="227715"/>
    <lineage>
        <taxon>Bacteria</taxon>
        <taxon>Bacillati</taxon>
        <taxon>Actinomycetota</taxon>
        <taxon>Actinomycetes</taxon>
        <taxon>Pseudonocardiales</taxon>
        <taxon>Pseudonocardiaceae</taxon>
        <taxon>Amycolatopsis</taxon>
        <taxon>Amycolatopsis japonica group</taxon>
    </lineage>
</organism>
<proteinExistence type="predicted"/>
<reference evidence="1 2" key="1">
    <citation type="submission" date="2016-12" db="EMBL/GenBank/DDBJ databases">
        <title>Amycolatopsis keratiniphila subsp. keratiniphila genome sequencing and assembly.</title>
        <authorList>
            <person name="Mayilraj S."/>
            <person name="Kaur N."/>
        </authorList>
    </citation>
    <scope>NUCLEOTIDE SEQUENCE [LARGE SCALE GENOMIC DNA]</scope>
    <source>
        <strain evidence="1 2">DSM 44409</strain>
    </source>
</reference>
<dbReference type="RefSeq" id="WP_063272655.1">
    <property type="nucleotide sequence ID" value="NZ_LQMT02000018.1"/>
</dbReference>
<gene>
    <name evidence="1" type="ORF">AVR91_0217195</name>
</gene>
<comment type="caution">
    <text evidence="1">The sequence shown here is derived from an EMBL/GenBank/DDBJ whole genome shotgun (WGS) entry which is preliminary data.</text>
</comment>
<accession>A0A1W2LVD6</accession>
<dbReference type="EMBL" id="LQMT02000018">
    <property type="protein sequence ID" value="ONF69643.1"/>
    <property type="molecule type" value="Genomic_DNA"/>
</dbReference>
<evidence type="ECO:0008006" key="3">
    <source>
        <dbReference type="Google" id="ProtNLM"/>
    </source>
</evidence>
<evidence type="ECO:0000313" key="2">
    <source>
        <dbReference type="Proteomes" id="UP000076660"/>
    </source>
</evidence>